<dbReference type="PROSITE" id="PS50111">
    <property type="entry name" value="CHEMOTAXIS_TRANSDUC_2"/>
    <property type="match status" value="1"/>
</dbReference>
<keyword evidence="5" id="KW-0812">Transmembrane</keyword>
<keyword evidence="1" id="KW-0145">Chemotaxis</keyword>
<evidence type="ECO:0000256" key="2">
    <source>
        <dbReference type="ARBA" id="ARBA00029447"/>
    </source>
</evidence>
<keyword evidence="5" id="KW-0472">Membrane</keyword>
<dbReference type="Pfam" id="PF13682">
    <property type="entry name" value="CZB"/>
    <property type="match status" value="2"/>
</dbReference>
<evidence type="ECO:0000256" key="5">
    <source>
        <dbReference type="SAM" id="Phobius"/>
    </source>
</evidence>
<dbReference type="EMBL" id="CP139781">
    <property type="protein sequence ID" value="WRQ87428.1"/>
    <property type="molecule type" value="Genomic_DNA"/>
</dbReference>
<evidence type="ECO:0000313" key="7">
    <source>
        <dbReference type="EMBL" id="WRQ87428.1"/>
    </source>
</evidence>
<dbReference type="PRINTS" id="PR00260">
    <property type="entry name" value="CHEMTRNSDUCR"/>
</dbReference>
<evidence type="ECO:0000256" key="3">
    <source>
        <dbReference type="PROSITE-ProRule" id="PRU00284"/>
    </source>
</evidence>
<feature type="compositionally biased region" description="Low complexity" evidence="4">
    <location>
        <begin position="581"/>
        <end position="599"/>
    </location>
</feature>
<sequence>MPLLKSLTISQLLTRCSVLTVVSLASILGVSFWGLDHVVTDAEEVIVGNEVQSLVAHREIDHLEWVQRLADVFTNEAATAVKVQTDPHKCAFGQWFYGPDRGELVQQAPGLAPLLDDIEPVHNQLHATAEGIAEHYRRPHPGLLLQLKQLQVAHLQWVQQLNQSFAVRVASSDATDADAVAAADVAARLEKDPTRCALGHYVADPATVALRQSFPELDRALRQLEAPHRALHQSAASIESALRGNALSQALEIYETTTLPSLALVSEELDRAIAAENRAVAGFDAARALFNAETLPALAAMREKLNALSTASQRLILTDTAMLQAATATRFTLVAVGAAVGAVIVILLVFTSHHITRLLRRIAHRLQASSNEVATAAGQVASGSETLAEGSSEQAASLEETTATLEELSAQTRSNVDGAREARDLARRSSAVVETAGRKMTTLATTMREVADTSEAMSKIIKSIDEIAFQTNLLALNAAVEAARAGEAGAGFAVVADEVRNLAMRATQAAVDTTALIEGAKTKVHAGTTLTTECREGFDEIGQVVLEITTHVDRIFEASEQQDIGIQQIRDAAVQMDHVTQSSASNAEESAAAAQELSMQSQQLHTQTVELLALVDRARDGAATTTFAAPAGPSRPTAARPALAAAGHS</sequence>
<comment type="similarity">
    <text evidence="2">Belongs to the methyl-accepting chemotaxis (MCP) protein family.</text>
</comment>
<dbReference type="SUPFAM" id="SSF58104">
    <property type="entry name" value="Methyl-accepting chemotaxis protein (MCP) signaling domain"/>
    <property type="match status" value="1"/>
</dbReference>
<dbReference type="InterPro" id="IPR004089">
    <property type="entry name" value="MCPsignal_dom"/>
</dbReference>
<dbReference type="Pfam" id="PF00015">
    <property type="entry name" value="MCPsignal"/>
    <property type="match status" value="1"/>
</dbReference>
<keyword evidence="3" id="KW-0807">Transducer</keyword>
<dbReference type="Proteomes" id="UP000738431">
    <property type="component" value="Chromosome"/>
</dbReference>
<dbReference type="RefSeq" id="WP_221030408.1">
    <property type="nucleotide sequence ID" value="NZ_CP139781.1"/>
</dbReference>
<name>A0ABZ1C828_9BACT</name>
<feature type="compositionally biased region" description="Basic and acidic residues" evidence="4">
    <location>
        <begin position="418"/>
        <end position="427"/>
    </location>
</feature>
<reference evidence="7 8" key="1">
    <citation type="submission" date="2023-12" db="EMBL/GenBank/DDBJ databases">
        <title>Description of an unclassified Opitutus bacterium of Verrucomicrobiota.</title>
        <authorList>
            <person name="Zhang D.-F."/>
        </authorList>
    </citation>
    <scope>NUCLEOTIDE SEQUENCE [LARGE SCALE GENOMIC DNA]</scope>
    <source>
        <strain evidence="7 8">WL0086</strain>
    </source>
</reference>
<evidence type="ECO:0000259" key="6">
    <source>
        <dbReference type="PROSITE" id="PS50111"/>
    </source>
</evidence>
<feature type="region of interest" description="Disordered" evidence="4">
    <location>
        <begin position="625"/>
        <end position="649"/>
    </location>
</feature>
<dbReference type="Gene3D" id="1.20.120.30">
    <property type="entry name" value="Aspartate receptor, ligand-binding domain"/>
    <property type="match status" value="2"/>
</dbReference>
<keyword evidence="8" id="KW-1185">Reference proteome</keyword>
<dbReference type="InterPro" id="IPR025991">
    <property type="entry name" value="Chemoreceptor_zinc-bind_dom"/>
</dbReference>
<proteinExistence type="inferred from homology"/>
<dbReference type="InterPro" id="IPR004090">
    <property type="entry name" value="Chemotax_Me-accpt_rcpt"/>
</dbReference>
<feature type="compositionally biased region" description="Low complexity" evidence="4">
    <location>
        <begin position="391"/>
        <end position="412"/>
    </location>
</feature>
<dbReference type="SMART" id="SM00283">
    <property type="entry name" value="MA"/>
    <property type="match status" value="1"/>
</dbReference>
<evidence type="ECO:0000256" key="1">
    <source>
        <dbReference type="ARBA" id="ARBA00022500"/>
    </source>
</evidence>
<feature type="domain" description="Methyl-accepting transducer" evidence="6">
    <location>
        <begin position="369"/>
        <end position="598"/>
    </location>
</feature>
<dbReference type="InterPro" id="IPR051310">
    <property type="entry name" value="MCP_chemotaxis"/>
</dbReference>
<dbReference type="Gene3D" id="1.10.287.950">
    <property type="entry name" value="Methyl-accepting chemotaxis protein"/>
    <property type="match status" value="1"/>
</dbReference>
<feature type="region of interest" description="Disordered" evidence="4">
    <location>
        <begin position="578"/>
        <end position="599"/>
    </location>
</feature>
<evidence type="ECO:0000256" key="4">
    <source>
        <dbReference type="SAM" id="MobiDB-lite"/>
    </source>
</evidence>
<gene>
    <name evidence="7" type="ORF">K1X11_021655</name>
</gene>
<dbReference type="PANTHER" id="PTHR43531:SF11">
    <property type="entry name" value="METHYL-ACCEPTING CHEMOTAXIS PROTEIN 3"/>
    <property type="match status" value="1"/>
</dbReference>
<protein>
    <submittedName>
        <fullName evidence="7">Methyl-accepting chemotaxis protein</fullName>
    </submittedName>
</protein>
<dbReference type="PANTHER" id="PTHR43531">
    <property type="entry name" value="PROTEIN ICFG"/>
    <property type="match status" value="1"/>
</dbReference>
<evidence type="ECO:0000313" key="8">
    <source>
        <dbReference type="Proteomes" id="UP000738431"/>
    </source>
</evidence>
<feature type="region of interest" description="Disordered" evidence="4">
    <location>
        <begin position="380"/>
        <end position="430"/>
    </location>
</feature>
<feature type="transmembrane region" description="Helical" evidence="5">
    <location>
        <begin position="331"/>
        <end position="351"/>
    </location>
</feature>
<keyword evidence="5" id="KW-1133">Transmembrane helix</keyword>
<accession>A0ABZ1C828</accession>
<organism evidence="7 8">
    <name type="scientific">Actomonas aquatica</name>
    <dbReference type="NCBI Taxonomy" id="2866162"/>
    <lineage>
        <taxon>Bacteria</taxon>
        <taxon>Pseudomonadati</taxon>
        <taxon>Verrucomicrobiota</taxon>
        <taxon>Opitutia</taxon>
        <taxon>Opitutales</taxon>
        <taxon>Opitutaceae</taxon>
        <taxon>Actomonas</taxon>
    </lineage>
</organism>